<gene>
    <name evidence="3" type="primary">recD2</name>
    <name evidence="8" type="ORF">EDD62_0821</name>
</gene>
<keyword evidence="2 3" id="KW-0067">ATP-binding</keyword>
<dbReference type="OrthoDB" id="9803432at2"/>
<dbReference type="PANTHER" id="PTHR43788">
    <property type="entry name" value="DNA2/NAM7 HELICASE FAMILY MEMBER"/>
    <property type="match status" value="1"/>
</dbReference>
<dbReference type="Pfam" id="PF13604">
    <property type="entry name" value="AAA_30"/>
    <property type="match status" value="1"/>
</dbReference>
<feature type="binding site" evidence="3">
    <location>
        <begin position="358"/>
        <end position="362"/>
    </location>
    <ligand>
        <name>ATP</name>
        <dbReference type="ChEBI" id="CHEBI:30616"/>
    </ligand>
</feature>
<dbReference type="InterPro" id="IPR041451">
    <property type="entry name" value="RecD2_SH13"/>
</dbReference>
<dbReference type="InterPro" id="IPR006345">
    <property type="entry name" value="RecD2"/>
</dbReference>
<dbReference type="EC" id="5.6.2.3" evidence="3"/>
<feature type="domain" description="ATP-dependent RecD2 DNA helicase-like helix-hairpin-helix" evidence="5">
    <location>
        <begin position="150"/>
        <end position="241"/>
    </location>
</feature>
<dbReference type="CDD" id="cd17933">
    <property type="entry name" value="DEXSc_RecD-like"/>
    <property type="match status" value="1"/>
</dbReference>
<evidence type="ECO:0000259" key="6">
    <source>
        <dbReference type="Pfam" id="PF18335"/>
    </source>
</evidence>
<keyword evidence="3" id="KW-0378">Hydrolase</keyword>
<evidence type="ECO:0000256" key="1">
    <source>
        <dbReference type="ARBA" id="ARBA00022741"/>
    </source>
</evidence>
<dbReference type="InterPro" id="IPR027785">
    <property type="entry name" value="UvrD-like_helicase_C"/>
</dbReference>
<dbReference type="InterPro" id="IPR050534">
    <property type="entry name" value="Coronavir_polyprotein_1ab"/>
</dbReference>
<dbReference type="InterPro" id="IPR027417">
    <property type="entry name" value="P-loop_NTPase"/>
</dbReference>
<comment type="function">
    <text evidence="3">DNA-dependent ATPase and ATP-dependent 5'-3' DNA helicase. Has no activity on blunt DNA or DNA with 3'-overhangs, requires at least 10 bases of 5'-ssDNA for helicase activity.</text>
</comment>
<comment type="caution">
    <text evidence="8">The sequence shown here is derived from an EMBL/GenBank/DDBJ whole genome shotgun (WGS) entry which is preliminary data.</text>
</comment>
<evidence type="ECO:0000313" key="8">
    <source>
        <dbReference type="EMBL" id="RPF58179.1"/>
    </source>
</evidence>
<dbReference type="Pfam" id="PF14490">
    <property type="entry name" value="HHH_RecD2"/>
    <property type="match status" value="1"/>
</dbReference>
<evidence type="ECO:0000313" key="9">
    <source>
        <dbReference type="Proteomes" id="UP000277108"/>
    </source>
</evidence>
<dbReference type="InterPro" id="IPR029493">
    <property type="entry name" value="RecD2-like_HHH"/>
</dbReference>
<evidence type="ECO:0000256" key="3">
    <source>
        <dbReference type="HAMAP-Rule" id="MF_01488"/>
    </source>
</evidence>
<dbReference type="Pfam" id="PF23139">
    <property type="entry name" value="OB_YrrC"/>
    <property type="match status" value="1"/>
</dbReference>
<dbReference type="PANTHER" id="PTHR43788:SF6">
    <property type="entry name" value="DNA HELICASE B"/>
    <property type="match status" value="1"/>
</dbReference>
<dbReference type="GO" id="GO:0005524">
    <property type="term" value="F:ATP binding"/>
    <property type="evidence" value="ECO:0007669"/>
    <property type="project" value="UniProtKB-UniRule"/>
</dbReference>
<dbReference type="GO" id="GO:0009338">
    <property type="term" value="C:exodeoxyribonuclease V complex"/>
    <property type="evidence" value="ECO:0007669"/>
    <property type="project" value="TreeGrafter"/>
</dbReference>
<comment type="catalytic activity">
    <reaction evidence="3">
        <text>ATP + H2O = ADP + phosphate + H(+)</text>
        <dbReference type="Rhea" id="RHEA:13065"/>
        <dbReference type="ChEBI" id="CHEBI:15377"/>
        <dbReference type="ChEBI" id="CHEBI:15378"/>
        <dbReference type="ChEBI" id="CHEBI:30616"/>
        <dbReference type="ChEBI" id="CHEBI:43474"/>
        <dbReference type="ChEBI" id="CHEBI:456216"/>
        <dbReference type="EC" id="5.6.2.3"/>
    </reaction>
</comment>
<keyword evidence="3" id="KW-0347">Helicase</keyword>
<dbReference type="SUPFAM" id="SSF52540">
    <property type="entry name" value="P-loop containing nucleoside triphosphate hydrolases"/>
    <property type="match status" value="2"/>
</dbReference>
<keyword evidence="3" id="KW-0238">DNA-binding</keyword>
<dbReference type="GO" id="GO:0003677">
    <property type="term" value="F:DNA binding"/>
    <property type="evidence" value="ECO:0007669"/>
    <property type="project" value="UniProtKB-UniRule"/>
</dbReference>
<dbReference type="Pfam" id="PF13538">
    <property type="entry name" value="UvrD_C_2"/>
    <property type="match status" value="1"/>
</dbReference>
<dbReference type="Gene3D" id="3.40.50.300">
    <property type="entry name" value="P-loop containing nucleotide triphosphate hydrolases"/>
    <property type="match status" value="2"/>
</dbReference>
<sequence length="802" mass="91815">MQQQTAQSSAIVGIAERIIFHNADNAYTVLNVTIKDSTLSLEDEINVIGLMPNITEGEEYEFIGQLIEHPKYGEQFKVSTYKKKLPSDYDAVVKYLSSDLFHGVGLKTAQKVIESLGNDALERIYNNEAVLEEVNIKDTLKTTIYKGIVENRATQDIMIQLNEWGIGPEASVKLYKTYKEETVARIQENPFRIVKDVRGIGFHTADKLAQNMGMSYDHPERIYAGLIHTIDQFCHQEGHTYITSFEWVMLTDELLDLSNDESLYKEHILQLIERQDIFQDEDRYYIPQLYYAERRASKLLRQMVEDEQHVESGFDQSHIEETIGELEDELGIEYSSAQRDVLSNFMDHSIVILSGGPGTGKTTVINGIVNLYLRLTDAPIELSEYDDEEDFPIRLCAPTGRAAKRLNETTGLMASTIHRLIGYGIDSSETDELDTEINAELIIVDEMSMVDTYLFYQLLQCIQPGTKIIFVGDEDQLPSVGPGYVFHDLIQSKCFNHTRLDRVYRQQEGSSIVHLAHQMKNGEHIDIRQKYKDRTFIQCHQDEIADKIDWAVSSGISRGRDKSEFQVLAPIYRGSAGINRLNQVLQNRLNPKDPTLNEIKINDDLLYRVGDKVLQLVNRPNDQVFNGDMGIIQTIDDGVVTVDYQGNSVEYQRKDLIEITLAYACSIHKSQGSEFPIVIMPVVKGYYRMLQKSILYTGITRAKESLLLIGEPEAFNIGLSNNNIVRYTHLSEYIKEQFKAVDVNHREYKEQIEVDHDEDDLHEHQDENIARPFVQQVNQNEFENIHPSIGCEEVSPYDFMQK</sequence>
<dbReference type="NCBIfam" id="TIGR01448">
    <property type="entry name" value="recD_rel"/>
    <property type="match status" value="1"/>
</dbReference>
<dbReference type="HAMAP" id="MF_01488">
    <property type="entry name" value="RecD2"/>
    <property type="match status" value="1"/>
</dbReference>
<dbReference type="AlphaFoldDB" id="A0A3N5BNT0"/>
<evidence type="ECO:0000259" key="4">
    <source>
        <dbReference type="Pfam" id="PF13538"/>
    </source>
</evidence>
<dbReference type="Gene3D" id="2.30.30.940">
    <property type="match status" value="1"/>
</dbReference>
<dbReference type="Gene3D" id="1.10.10.2220">
    <property type="match status" value="1"/>
</dbReference>
<keyword evidence="3" id="KW-0413">Isomerase</keyword>
<dbReference type="Proteomes" id="UP000277108">
    <property type="component" value="Unassembled WGS sequence"/>
</dbReference>
<dbReference type="EMBL" id="RKRK01000002">
    <property type="protein sequence ID" value="RPF58179.1"/>
    <property type="molecule type" value="Genomic_DNA"/>
</dbReference>
<protein>
    <recommendedName>
        <fullName evidence="3">ATP-dependent RecD2 DNA helicase</fullName>
        <ecNumber evidence="3">5.6.2.3</ecNumber>
    </recommendedName>
    <alternativeName>
        <fullName evidence="3">DNA 5'-3' helicase subunit RecD2</fullName>
    </alternativeName>
</protein>
<dbReference type="RefSeq" id="WP_123807624.1">
    <property type="nucleotide sequence ID" value="NZ_RKRK01000002.1"/>
</dbReference>
<dbReference type="GO" id="GO:0016887">
    <property type="term" value="F:ATP hydrolysis activity"/>
    <property type="evidence" value="ECO:0007669"/>
    <property type="project" value="RHEA"/>
</dbReference>
<dbReference type="InterPro" id="IPR055446">
    <property type="entry name" value="RecD2_N_OB"/>
</dbReference>
<evidence type="ECO:0000259" key="7">
    <source>
        <dbReference type="Pfam" id="PF23139"/>
    </source>
</evidence>
<dbReference type="CDD" id="cd18809">
    <property type="entry name" value="SF1_C_RecD"/>
    <property type="match status" value="1"/>
</dbReference>
<dbReference type="GO" id="GO:0043139">
    <property type="term" value="F:5'-3' DNA helicase activity"/>
    <property type="evidence" value="ECO:0007669"/>
    <property type="project" value="UniProtKB-UniRule"/>
</dbReference>
<name>A0A3N5BNT0_9BACL</name>
<organism evidence="8 9">
    <name type="scientific">Abyssicoccus albus</name>
    <dbReference type="NCBI Taxonomy" id="1817405"/>
    <lineage>
        <taxon>Bacteria</taxon>
        <taxon>Bacillati</taxon>
        <taxon>Bacillota</taxon>
        <taxon>Bacilli</taxon>
        <taxon>Bacillales</taxon>
        <taxon>Abyssicoccaceae</taxon>
    </lineage>
</organism>
<evidence type="ECO:0000259" key="5">
    <source>
        <dbReference type="Pfam" id="PF14490"/>
    </source>
</evidence>
<feature type="domain" description="ATP-dependent RecD2 DNA helicase SH3" evidence="6">
    <location>
        <begin position="581"/>
        <end position="643"/>
    </location>
</feature>
<dbReference type="Pfam" id="PF18335">
    <property type="entry name" value="SH3_13"/>
    <property type="match status" value="1"/>
</dbReference>
<proteinExistence type="inferred from homology"/>
<keyword evidence="1 3" id="KW-0547">Nucleotide-binding</keyword>
<comment type="similarity">
    <text evidence="3">Belongs to the RecD family. RecD2 subfamily.</text>
</comment>
<dbReference type="GO" id="GO:0017116">
    <property type="term" value="F:single-stranded DNA helicase activity"/>
    <property type="evidence" value="ECO:0007669"/>
    <property type="project" value="TreeGrafter"/>
</dbReference>
<accession>A0A3N5BNT0</accession>
<reference evidence="8 9" key="1">
    <citation type="submission" date="2018-11" db="EMBL/GenBank/DDBJ databases">
        <title>Genomic Encyclopedia of Type Strains, Phase IV (KMG-IV): sequencing the most valuable type-strain genomes for metagenomic binning, comparative biology and taxonomic classification.</title>
        <authorList>
            <person name="Goeker M."/>
        </authorList>
    </citation>
    <scope>NUCLEOTIDE SEQUENCE [LARGE SCALE GENOMIC DNA]</scope>
    <source>
        <strain evidence="8 9">DSM 29158</strain>
    </source>
</reference>
<feature type="domain" description="UvrD-like helicase C-terminal" evidence="4">
    <location>
        <begin position="661"/>
        <end position="709"/>
    </location>
</feature>
<feature type="domain" description="ATP-dependent RecD2 DNA helicase OB-fold" evidence="7">
    <location>
        <begin position="10"/>
        <end position="86"/>
    </location>
</feature>
<evidence type="ECO:0000256" key="2">
    <source>
        <dbReference type="ARBA" id="ARBA00022840"/>
    </source>
</evidence>
<keyword evidence="9" id="KW-1185">Reference proteome</keyword>
<dbReference type="GO" id="GO:0006310">
    <property type="term" value="P:DNA recombination"/>
    <property type="evidence" value="ECO:0007669"/>
    <property type="project" value="InterPro"/>
</dbReference>